<dbReference type="OMA" id="YGQTHAI"/>
<protein>
    <recommendedName>
        <fullName evidence="4">Amino acid transporter transmembrane domain-containing protein</fullName>
    </recommendedName>
</protein>
<feature type="transmembrane region" description="Helical" evidence="1">
    <location>
        <begin position="125"/>
        <end position="143"/>
    </location>
</feature>
<dbReference type="PANTHER" id="PTHR22950">
    <property type="entry name" value="AMINO ACID TRANSPORTER"/>
    <property type="match status" value="1"/>
</dbReference>
<dbReference type="AlphaFoldDB" id="A0A0A1TYT7"/>
<dbReference type="PANTHER" id="PTHR22950:SF652">
    <property type="entry name" value="TRANSMEMBRANE AMINO ACID TRANSPORTER FAMILY PROTEIN"/>
    <property type="match status" value="1"/>
</dbReference>
<feature type="transmembrane region" description="Helical" evidence="1">
    <location>
        <begin position="317"/>
        <end position="339"/>
    </location>
</feature>
<dbReference type="KEGG" id="eiv:EIN_092080"/>
<feature type="transmembrane region" description="Helical" evidence="1">
    <location>
        <begin position="345"/>
        <end position="367"/>
    </location>
</feature>
<dbReference type="Proteomes" id="UP000014680">
    <property type="component" value="Unassembled WGS sequence"/>
</dbReference>
<dbReference type="GeneID" id="14885613"/>
<evidence type="ECO:0000256" key="1">
    <source>
        <dbReference type="SAM" id="Phobius"/>
    </source>
</evidence>
<keyword evidence="1" id="KW-0812">Transmembrane</keyword>
<proteinExistence type="predicted"/>
<sequence length="413" mass="46579">MMLYYKNILLLLGPEIIVTPLAIKYATQWYGSVLVLLAVLISFFTVYLFYRINLQAQFDSIYEIAWRFGGNSLRTFTKVIQMVYNIVQIAVYITLISAFLEFLLNNARGDQVHGVWWTSNATLKVGIHFVVFVFSVLSSFPLLTKLLVHSRLMTLFCYIALLVSAVGHLSYFNTMEEHDAIKTELARKYFSVGDGVSIFPFFICIFATHNNLSLISPSIDASNKVKFSALISALFTIGIYAIIYGNVVYSTLYGQTHAIPMLFYPPEFYDSNNALFAIDAIVASLFIAAFILAIPSQFTFIHDMIDEQYFSEWQPSVLRHSIICFIFTSFSGLLASLFWMDDILIEFNGVCGVILIYFLPGVICLVYGEKSKWLVVGSVIVILLGVMFFAIGVVYFFLSLVLDVSDTIASAFN</sequence>
<reference evidence="2 3" key="1">
    <citation type="submission" date="2012-10" db="EMBL/GenBank/DDBJ databases">
        <authorList>
            <person name="Zafar N."/>
            <person name="Inman J."/>
            <person name="Hall N."/>
            <person name="Lorenzi H."/>
            <person name="Caler E."/>
        </authorList>
    </citation>
    <scope>NUCLEOTIDE SEQUENCE [LARGE SCALE GENOMIC DNA]</scope>
    <source>
        <strain evidence="2 3">IP1</strain>
    </source>
</reference>
<feature type="transmembrane region" description="Helical" evidence="1">
    <location>
        <begin position="29"/>
        <end position="50"/>
    </location>
</feature>
<feature type="transmembrane region" description="Helical" evidence="1">
    <location>
        <begin position="82"/>
        <end position="105"/>
    </location>
</feature>
<accession>A0A0A1TYT7</accession>
<feature type="transmembrane region" description="Helical" evidence="1">
    <location>
        <begin position="374"/>
        <end position="398"/>
    </location>
</feature>
<dbReference type="RefSeq" id="XP_004185989.1">
    <property type="nucleotide sequence ID" value="XM_004185941.1"/>
</dbReference>
<dbReference type="GO" id="GO:0015179">
    <property type="term" value="F:L-amino acid transmembrane transporter activity"/>
    <property type="evidence" value="ECO:0007669"/>
    <property type="project" value="TreeGrafter"/>
</dbReference>
<feature type="transmembrane region" description="Helical" evidence="1">
    <location>
        <begin position="195"/>
        <end position="215"/>
    </location>
</feature>
<feature type="transmembrane region" description="Helical" evidence="1">
    <location>
        <begin position="155"/>
        <end position="175"/>
    </location>
</feature>
<name>A0A0A1TYT7_ENTIV</name>
<dbReference type="GO" id="GO:0016020">
    <property type="term" value="C:membrane"/>
    <property type="evidence" value="ECO:0007669"/>
    <property type="project" value="TreeGrafter"/>
</dbReference>
<keyword evidence="1" id="KW-1133">Transmembrane helix</keyword>
<feature type="transmembrane region" description="Helical" evidence="1">
    <location>
        <begin position="274"/>
        <end position="296"/>
    </location>
</feature>
<keyword evidence="1" id="KW-0472">Membrane</keyword>
<feature type="transmembrane region" description="Helical" evidence="1">
    <location>
        <begin position="227"/>
        <end position="254"/>
    </location>
</feature>
<keyword evidence="3" id="KW-1185">Reference proteome</keyword>
<organism evidence="2 3">
    <name type="scientific">Entamoeba invadens IP1</name>
    <dbReference type="NCBI Taxonomy" id="370355"/>
    <lineage>
        <taxon>Eukaryota</taxon>
        <taxon>Amoebozoa</taxon>
        <taxon>Evosea</taxon>
        <taxon>Archamoebae</taxon>
        <taxon>Mastigamoebida</taxon>
        <taxon>Entamoebidae</taxon>
        <taxon>Entamoeba</taxon>
    </lineage>
</organism>
<evidence type="ECO:0008006" key="4">
    <source>
        <dbReference type="Google" id="ProtNLM"/>
    </source>
</evidence>
<dbReference type="VEuPathDB" id="AmoebaDB:EIN_092080"/>
<dbReference type="OrthoDB" id="29475at2759"/>
<evidence type="ECO:0000313" key="2">
    <source>
        <dbReference type="EMBL" id="ELP86643.1"/>
    </source>
</evidence>
<dbReference type="EMBL" id="KB206946">
    <property type="protein sequence ID" value="ELP86643.1"/>
    <property type="molecule type" value="Genomic_DNA"/>
</dbReference>
<gene>
    <name evidence="2" type="ORF">EIN_092080</name>
</gene>
<evidence type="ECO:0000313" key="3">
    <source>
        <dbReference type="Proteomes" id="UP000014680"/>
    </source>
</evidence>